<organism evidence="1 2">
    <name type="scientific">Bifidobacterium hapali</name>
    <dbReference type="NCBI Taxonomy" id="1630172"/>
    <lineage>
        <taxon>Bacteria</taxon>
        <taxon>Bacillati</taxon>
        <taxon>Actinomycetota</taxon>
        <taxon>Actinomycetes</taxon>
        <taxon>Bifidobacteriales</taxon>
        <taxon>Bifidobacteriaceae</taxon>
        <taxon>Bifidobacterium</taxon>
    </lineage>
</organism>
<comment type="caution">
    <text evidence="1">The sequence shown here is derived from an EMBL/GenBank/DDBJ whole genome shotgun (WGS) entry which is preliminary data.</text>
</comment>
<dbReference type="Pfam" id="PF13711">
    <property type="entry name" value="DUF4160"/>
    <property type="match status" value="1"/>
</dbReference>
<dbReference type="Proteomes" id="UP000216074">
    <property type="component" value="Unassembled WGS sequence"/>
</dbReference>
<proteinExistence type="predicted"/>
<dbReference type="RefSeq" id="WP_094729921.1">
    <property type="nucleotide sequence ID" value="NZ_MWWY01000025.1"/>
</dbReference>
<dbReference type="OrthoDB" id="122670at2"/>
<evidence type="ECO:0008006" key="3">
    <source>
        <dbReference type="Google" id="ProtNLM"/>
    </source>
</evidence>
<dbReference type="EMBL" id="MWWY01000025">
    <property type="protein sequence ID" value="OZG64139.1"/>
    <property type="molecule type" value="Genomic_DNA"/>
</dbReference>
<dbReference type="AlphaFoldDB" id="A0A261FY83"/>
<protein>
    <recommendedName>
        <fullName evidence="3">DUF4160 domain-containing protein</fullName>
    </recommendedName>
</protein>
<evidence type="ECO:0000313" key="1">
    <source>
        <dbReference type="EMBL" id="OZG64139.1"/>
    </source>
</evidence>
<sequence>MPIVSMFFGIIVRMYADDHNPPHMHVEYQGSKAVYSLDGELLSGELPRKQHRLVQAWAVIHEEELQASWEVCHEGEQPMRIEPLR</sequence>
<keyword evidence="2" id="KW-1185">Reference proteome</keyword>
<accession>A0A261FY83</accession>
<evidence type="ECO:0000313" key="2">
    <source>
        <dbReference type="Proteomes" id="UP000216074"/>
    </source>
</evidence>
<reference evidence="1 2" key="1">
    <citation type="journal article" date="2017" name="BMC Genomics">
        <title>Comparative genomic and phylogenomic analyses of the Bifidobacteriaceae family.</title>
        <authorList>
            <person name="Lugli G.A."/>
            <person name="Milani C."/>
            <person name="Turroni F."/>
            <person name="Duranti S."/>
            <person name="Mancabelli L."/>
            <person name="Mangifesta M."/>
            <person name="Ferrario C."/>
            <person name="Modesto M."/>
            <person name="Mattarelli P."/>
            <person name="Jiri K."/>
            <person name="van Sinderen D."/>
            <person name="Ventura M."/>
        </authorList>
    </citation>
    <scope>NUCLEOTIDE SEQUENCE [LARGE SCALE GENOMIC DNA]</scope>
    <source>
        <strain evidence="1 2">DSM 100202</strain>
    </source>
</reference>
<name>A0A261FY83_9BIFI</name>
<dbReference type="InterPro" id="IPR025427">
    <property type="entry name" value="DUF4160"/>
</dbReference>
<gene>
    <name evidence="1" type="ORF">BHAP_1306</name>
</gene>